<evidence type="ECO:0000256" key="1">
    <source>
        <dbReference type="ARBA" id="ARBA00023015"/>
    </source>
</evidence>
<dbReference type="Gene3D" id="1.10.260.40">
    <property type="entry name" value="lambda repressor-like DNA-binding domains"/>
    <property type="match status" value="1"/>
</dbReference>
<dbReference type="InterPro" id="IPR010982">
    <property type="entry name" value="Lambda_DNA-bd_dom_sf"/>
</dbReference>
<dbReference type="SUPFAM" id="SSF53822">
    <property type="entry name" value="Periplasmic binding protein-like I"/>
    <property type="match status" value="1"/>
</dbReference>
<dbReference type="InterPro" id="IPR000843">
    <property type="entry name" value="HTH_LacI"/>
</dbReference>
<dbReference type="AlphaFoldDB" id="A0A5M3WIV8"/>
<evidence type="ECO:0000256" key="2">
    <source>
        <dbReference type="ARBA" id="ARBA00023125"/>
    </source>
</evidence>
<dbReference type="SMART" id="SM00354">
    <property type="entry name" value="HTH_LACI"/>
    <property type="match status" value="1"/>
</dbReference>
<feature type="domain" description="HTH lacI-type" evidence="4">
    <location>
        <begin position="5"/>
        <end position="59"/>
    </location>
</feature>
<dbReference type="Proteomes" id="UP000331127">
    <property type="component" value="Unassembled WGS sequence"/>
</dbReference>
<dbReference type="EMBL" id="BLAE01000004">
    <property type="protein sequence ID" value="GES06953.1"/>
    <property type="molecule type" value="Genomic_DNA"/>
</dbReference>
<name>A0A5M3WIV8_9ACTN</name>
<proteinExistence type="predicted"/>
<keyword evidence="6" id="KW-1185">Reference proteome</keyword>
<dbReference type="RefSeq" id="WP_155352655.1">
    <property type="nucleotide sequence ID" value="NZ_BAAAHL010000029.1"/>
</dbReference>
<dbReference type="InterPro" id="IPR046335">
    <property type="entry name" value="LacI/GalR-like_sensor"/>
</dbReference>
<dbReference type="GO" id="GO:0003700">
    <property type="term" value="F:DNA-binding transcription factor activity"/>
    <property type="evidence" value="ECO:0007669"/>
    <property type="project" value="TreeGrafter"/>
</dbReference>
<dbReference type="GO" id="GO:0000976">
    <property type="term" value="F:transcription cis-regulatory region binding"/>
    <property type="evidence" value="ECO:0007669"/>
    <property type="project" value="TreeGrafter"/>
</dbReference>
<accession>A0A5M3WIV8</accession>
<dbReference type="CDD" id="cd06267">
    <property type="entry name" value="PBP1_LacI_sugar_binding-like"/>
    <property type="match status" value="1"/>
</dbReference>
<dbReference type="PANTHER" id="PTHR30146">
    <property type="entry name" value="LACI-RELATED TRANSCRIPTIONAL REPRESSOR"/>
    <property type="match status" value="1"/>
</dbReference>
<dbReference type="Gene3D" id="3.40.50.2300">
    <property type="match status" value="2"/>
</dbReference>
<dbReference type="Pfam" id="PF00356">
    <property type="entry name" value="LacI"/>
    <property type="match status" value="1"/>
</dbReference>
<sequence>MSRRITIYDVAARAGVSISTVSLAMNSPTRVSQAMRTRVYEAADALGFEPKTEAVARARRGVGRIGVLAPFSSYPSFYARLNGVFAAARDHPTEIVLFDHRWVGAASPLLSSLPRSGGRLDGLIVMGVPMEQAVADRLRESPMAIVLVEGRHDHFDSVRIDNVAGGRLAADHLVERGYESFGFVGEAQRSHRYRSPSEKRLQGFRERLEELGKLLHPQNIALIDLHADPDTSTHGVMPRLLRPPAALFAHSDTLAARVLREIRSRGIRVPHDLGLMGFDDSELATSLDLTSIRQPLHESGKAAVELLLDRLRNPDAPEREISLKLQLTPRLTTATHS</sequence>
<keyword evidence="3" id="KW-0804">Transcription</keyword>
<dbReference type="SUPFAM" id="SSF47413">
    <property type="entry name" value="lambda repressor-like DNA-binding domains"/>
    <property type="match status" value="1"/>
</dbReference>
<keyword evidence="2" id="KW-0238">DNA-binding</keyword>
<evidence type="ECO:0000313" key="6">
    <source>
        <dbReference type="Proteomes" id="UP000331127"/>
    </source>
</evidence>
<evidence type="ECO:0000259" key="4">
    <source>
        <dbReference type="PROSITE" id="PS50932"/>
    </source>
</evidence>
<gene>
    <name evidence="5" type="ORF">Amac_005480</name>
</gene>
<protein>
    <submittedName>
        <fullName evidence="5">LacI family transcriptional regulator</fullName>
    </submittedName>
</protein>
<evidence type="ECO:0000313" key="5">
    <source>
        <dbReference type="EMBL" id="GES06953.1"/>
    </source>
</evidence>
<dbReference type="InterPro" id="IPR028082">
    <property type="entry name" value="Peripla_BP_I"/>
</dbReference>
<dbReference type="OrthoDB" id="37081at2"/>
<organism evidence="5 6">
    <name type="scientific">Acrocarpospora macrocephala</name>
    <dbReference type="NCBI Taxonomy" id="150177"/>
    <lineage>
        <taxon>Bacteria</taxon>
        <taxon>Bacillati</taxon>
        <taxon>Actinomycetota</taxon>
        <taxon>Actinomycetes</taxon>
        <taxon>Streptosporangiales</taxon>
        <taxon>Streptosporangiaceae</taxon>
        <taxon>Acrocarpospora</taxon>
    </lineage>
</organism>
<reference evidence="5 6" key="1">
    <citation type="submission" date="2019-10" db="EMBL/GenBank/DDBJ databases">
        <title>Whole genome shotgun sequence of Acrocarpospora macrocephala NBRC 16266.</title>
        <authorList>
            <person name="Ichikawa N."/>
            <person name="Kimura A."/>
            <person name="Kitahashi Y."/>
            <person name="Komaki H."/>
            <person name="Oguchi A."/>
        </authorList>
    </citation>
    <scope>NUCLEOTIDE SEQUENCE [LARGE SCALE GENOMIC DNA]</scope>
    <source>
        <strain evidence="5 6">NBRC 16266</strain>
    </source>
</reference>
<dbReference type="Pfam" id="PF13377">
    <property type="entry name" value="Peripla_BP_3"/>
    <property type="match status" value="1"/>
</dbReference>
<dbReference type="PANTHER" id="PTHR30146:SF109">
    <property type="entry name" value="HTH-TYPE TRANSCRIPTIONAL REGULATOR GALS"/>
    <property type="match status" value="1"/>
</dbReference>
<keyword evidence="1" id="KW-0805">Transcription regulation</keyword>
<comment type="caution">
    <text evidence="5">The sequence shown here is derived from an EMBL/GenBank/DDBJ whole genome shotgun (WGS) entry which is preliminary data.</text>
</comment>
<dbReference type="PROSITE" id="PS50932">
    <property type="entry name" value="HTH_LACI_2"/>
    <property type="match status" value="1"/>
</dbReference>
<evidence type="ECO:0000256" key="3">
    <source>
        <dbReference type="ARBA" id="ARBA00023163"/>
    </source>
</evidence>
<dbReference type="CDD" id="cd01392">
    <property type="entry name" value="HTH_LacI"/>
    <property type="match status" value="1"/>
</dbReference>
<dbReference type="PROSITE" id="PS00356">
    <property type="entry name" value="HTH_LACI_1"/>
    <property type="match status" value="1"/>
</dbReference>